<feature type="domain" description="PD-(D/E)XK endonuclease-like" evidence="1">
    <location>
        <begin position="15"/>
        <end position="227"/>
    </location>
</feature>
<protein>
    <recommendedName>
        <fullName evidence="1">PD-(D/E)XK endonuclease-like domain-containing protein</fullName>
    </recommendedName>
</protein>
<sequence length="279" mass="31873">MTPEEIENRIKSIFEQNYEMLKLEGGHALTADSLQAALNQVLYYYRKLRPIAESVSETEVKLTLPEQFTPEGRKFTIEGVVDIVEEGDDVWMYDIKTHDPDYIRANTQLYESQLNVYSYIYQNLRGNKLDHTAIISTALPSILRTAIASGDENVIATELSKWDPLIEIPFDQNNVQATINDFALVVDKIETNCFEPPPAEVLSTKIEGTNVLFATRVCRNCDARFSCEAFREYSLKVGTRTQTSFKKYFEDFGNNAEQEQMLIANMDVDKLNTQPEIPK</sequence>
<evidence type="ECO:0000313" key="3">
    <source>
        <dbReference type="Proteomes" id="UP000607559"/>
    </source>
</evidence>
<dbReference type="AlphaFoldDB" id="A0A8J2UIX5"/>
<dbReference type="InterPro" id="IPR011604">
    <property type="entry name" value="PDDEXK-like_dom_sf"/>
</dbReference>
<evidence type="ECO:0000259" key="1">
    <source>
        <dbReference type="Pfam" id="PF12705"/>
    </source>
</evidence>
<dbReference type="Proteomes" id="UP000607559">
    <property type="component" value="Unassembled WGS sequence"/>
</dbReference>
<dbReference type="InterPro" id="IPR038726">
    <property type="entry name" value="PDDEXK_AddAB-type"/>
</dbReference>
<dbReference type="EMBL" id="BMJC01000008">
    <property type="protein sequence ID" value="GGB24906.1"/>
    <property type="molecule type" value="Genomic_DNA"/>
</dbReference>
<reference evidence="2" key="1">
    <citation type="journal article" date="2014" name="Int. J. Syst. Evol. Microbiol.">
        <title>Complete genome sequence of Corynebacterium casei LMG S-19264T (=DSM 44701T), isolated from a smear-ripened cheese.</title>
        <authorList>
            <consortium name="US DOE Joint Genome Institute (JGI-PGF)"/>
            <person name="Walter F."/>
            <person name="Albersmeier A."/>
            <person name="Kalinowski J."/>
            <person name="Ruckert C."/>
        </authorList>
    </citation>
    <scope>NUCLEOTIDE SEQUENCE</scope>
    <source>
        <strain evidence="2">CGMCC 1.15448</strain>
    </source>
</reference>
<accession>A0A8J2UIX5</accession>
<reference evidence="2" key="2">
    <citation type="submission" date="2020-09" db="EMBL/GenBank/DDBJ databases">
        <authorList>
            <person name="Sun Q."/>
            <person name="Zhou Y."/>
        </authorList>
    </citation>
    <scope>NUCLEOTIDE SEQUENCE</scope>
    <source>
        <strain evidence="2">CGMCC 1.15448</strain>
    </source>
</reference>
<keyword evidence="3" id="KW-1185">Reference proteome</keyword>
<organism evidence="2 3">
    <name type="scientific">Puia dinghuensis</name>
    <dbReference type="NCBI Taxonomy" id="1792502"/>
    <lineage>
        <taxon>Bacteria</taxon>
        <taxon>Pseudomonadati</taxon>
        <taxon>Bacteroidota</taxon>
        <taxon>Chitinophagia</taxon>
        <taxon>Chitinophagales</taxon>
        <taxon>Chitinophagaceae</taxon>
        <taxon>Puia</taxon>
    </lineage>
</organism>
<dbReference type="Pfam" id="PF12705">
    <property type="entry name" value="PDDEXK_1"/>
    <property type="match status" value="1"/>
</dbReference>
<gene>
    <name evidence="2" type="ORF">GCM10011511_56050</name>
</gene>
<name>A0A8J2UIX5_9BACT</name>
<proteinExistence type="predicted"/>
<comment type="caution">
    <text evidence="2">The sequence shown here is derived from an EMBL/GenBank/DDBJ whole genome shotgun (WGS) entry which is preliminary data.</text>
</comment>
<dbReference type="RefSeq" id="WP_188938028.1">
    <property type="nucleotide sequence ID" value="NZ_BMJC01000008.1"/>
</dbReference>
<dbReference type="Gene3D" id="3.90.320.10">
    <property type="match status" value="1"/>
</dbReference>
<evidence type="ECO:0000313" key="2">
    <source>
        <dbReference type="EMBL" id="GGB24906.1"/>
    </source>
</evidence>